<dbReference type="FunCoup" id="A0A7L4YU49">
    <property type="interactions" value="17"/>
</dbReference>
<dbReference type="SUPFAM" id="SSF52096">
    <property type="entry name" value="ClpP/crotonase"/>
    <property type="match status" value="2"/>
</dbReference>
<keyword evidence="1 4" id="KW-0808">Transferase</keyword>
<evidence type="ECO:0000259" key="2">
    <source>
        <dbReference type="PROSITE" id="PS50980"/>
    </source>
</evidence>
<reference evidence="4 5" key="1">
    <citation type="journal article" date="2018" name="Int. J. Syst. Evol. Microbiol.">
        <title>Epidermidibacterium keratini gen. nov., sp. nov., a member of the family Sporichthyaceae, isolated from keratin epidermis.</title>
        <authorList>
            <person name="Lee D.G."/>
            <person name="Trujillo M.E."/>
            <person name="Kang S."/>
            <person name="Nam J.J."/>
            <person name="Kim Y.J."/>
        </authorList>
    </citation>
    <scope>NUCLEOTIDE SEQUENCE [LARGE SCALE GENOMIC DNA]</scope>
    <source>
        <strain evidence="4 5">EPI-7</strain>
    </source>
</reference>
<dbReference type="InterPro" id="IPR000438">
    <property type="entry name" value="Acetyl_CoA_COase_Trfase_b_su"/>
</dbReference>
<evidence type="ECO:0000259" key="3">
    <source>
        <dbReference type="PROSITE" id="PS50989"/>
    </source>
</evidence>
<protein>
    <submittedName>
        <fullName evidence="4">Acetyl-CoA carboxyl transferase</fullName>
    </submittedName>
</protein>
<dbReference type="Pfam" id="PF01039">
    <property type="entry name" value="Carboxyl_trans"/>
    <property type="match status" value="1"/>
</dbReference>
<dbReference type="GO" id="GO:0009317">
    <property type="term" value="C:acetyl-CoA carboxylase complex"/>
    <property type="evidence" value="ECO:0007669"/>
    <property type="project" value="InterPro"/>
</dbReference>
<dbReference type="PROSITE" id="PS50989">
    <property type="entry name" value="COA_CT_CTER"/>
    <property type="match status" value="1"/>
</dbReference>
<proteinExistence type="predicted"/>
<dbReference type="PANTHER" id="PTHR42995">
    <property type="entry name" value="ACETYL-COENZYME A CARBOXYLASE CARBOXYL TRANSFERASE SUBUNIT BETA, CHLOROPLASTIC"/>
    <property type="match status" value="1"/>
</dbReference>
<dbReference type="InParanoid" id="A0A7L4YU49"/>
<dbReference type="PRINTS" id="PR01070">
    <property type="entry name" value="ACCCTRFRASEB"/>
</dbReference>
<organism evidence="4 5">
    <name type="scientific">Epidermidibacterium keratini</name>
    <dbReference type="NCBI Taxonomy" id="1891644"/>
    <lineage>
        <taxon>Bacteria</taxon>
        <taxon>Bacillati</taxon>
        <taxon>Actinomycetota</taxon>
        <taxon>Actinomycetes</taxon>
        <taxon>Sporichthyales</taxon>
        <taxon>Sporichthyaceae</taxon>
        <taxon>Epidermidibacterium</taxon>
    </lineage>
</organism>
<dbReference type="PANTHER" id="PTHR42995:SF5">
    <property type="entry name" value="ACETYL-COENZYME A CARBOXYLASE CARBOXYL TRANSFERASE SUBUNIT BETA, CHLOROPLASTIC"/>
    <property type="match status" value="1"/>
</dbReference>
<sequence>MPRLSARELIDLALDEGSFVSWDRPLHYPDDAAPGATDEYVAQLKAAAEKAGTDESVITGEGRLSGRRIAIIASEFRFLAGSIGKNAADRIVAAVQRATAEGLPLVAAPSSGGTRMQEGTPAFLQMIDISKAVTAHKAAGLSYLVYLRNPTTGGVMASWGSLGQVTAAEPKAMLGFLGPRVYEAIYQREFPEGVQTAENLYRHGIIDAVVTPQQVGKLLDKVLRITSASDGPIEVPRPQMTATTADELPDRDVWETVLASRRPDRPGVRDLLRIAASDVVPLNGTSQGERDPGLLLAIARFNSYACVVLGQDRRRQTDTHQLGPEGLRVARRGMSLATELGLPLVTVIDTPGAALSEEAEEGGLAGEIARCLADLSTLRTPTVSVLMGQGTGGAALALLPADRIIAAQNSWLSPLPPEGASAIIHRTTDRADEMAREQKIGCREMLAAGTIDTVVLENPDAADEPTDFCNRLSLALQAELSNLTRRPLQALLTARGVPWA</sequence>
<dbReference type="InterPro" id="IPR029045">
    <property type="entry name" value="ClpP/crotonase-like_dom_sf"/>
</dbReference>
<evidence type="ECO:0000313" key="5">
    <source>
        <dbReference type="Proteomes" id="UP000463857"/>
    </source>
</evidence>
<name>A0A7L4YU49_9ACTN</name>
<dbReference type="EMBL" id="CP047156">
    <property type="protein sequence ID" value="QHC02259.1"/>
    <property type="molecule type" value="Genomic_DNA"/>
</dbReference>
<dbReference type="Gene3D" id="3.90.226.10">
    <property type="entry name" value="2-enoyl-CoA Hydratase, Chain A, domain 1"/>
    <property type="match status" value="2"/>
</dbReference>
<dbReference type="InterPro" id="IPR011762">
    <property type="entry name" value="COA_CT_N"/>
</dbReference>
<dbReference type="AlphaFoldDB" id="A0A7L4YU49"/>
<accession>A0A7L4YU49</accession>
<dbReference type="GO" id="GO:2001295">
    <property type="term" value="P:malonyl-CoA biosynthetic process"/>
    <property type="evidence" value="ECO:0007669"/>
    <property type="project" value="TreeGrafter"/>
</dbReference>
<gene>
    <name evidence="4" type="ORF">EK0264_03510</name>
</gene>
<dbReference type="KEGG" id="eke:EK0264_03510"/>
<evidence type="ECO:0000313" key="4">
    <source>
        <dbReference type="EMBL" id="QHC02259.1"/>
    </source>
</evidence>
<dbReference type="InterPro" id="IPR034733">
    <property type="entry name" value="AcCoA_carboxyl_beta"/>
</dbReference>
<dbReference type="GO" id="GO:0003989">
    <property type="term" value="F:acetyl-CoA carboxylase activity"/>
    <property type="evidence" value="ECO:0007669"/>
    <property type="project" value="InterPro"/>
</dbReference>
<evidence type="ECO:0000256" key="1">
    <source>
        <dbReference type="ARBA" id="ARBA00022679"/>
    </source>
</evidence>
<feature type="domain" description="CoA carboxyltransferase C-terminal" evidence="3">
    <location>
        <begin position="244"/>
        <end position="482"/>
    </location>
</feature>
<dbReference type="GO" id="GO:0006633">
    <property type="term" value="P:fatty acid biosynthetic process"/>
    <property type="evidence" value="ECO:0007669"/>
    <property type="project" value="InterPro"/>
</dbReference>
<dbReference type="PROSITE" id="PS50980">
    <property type="entry name" value="COA_CT_NTER"/>
    <property type="match status" value="1"/>
</dbReference>
<dbReference type="OrthoDB" id="9772975at2"/>
<keyword evidence="5" id="KW-1185">Reference proteome</keyword>
<dbReference type="Proteomes" id="UP000463857">
    <property type="component" value="Chromosome"/>
</dbReference>
<feature type="domain" description="CoA carboxyltransferase N-terminal" evidence="2">
    <location>
        <begin position="1"/>
        <end position="241"/>
    </location>
</feature>
<dbReference type="GO" id="GO:0016740">
    <property type="term" value="F:transferase activity"/>
    <property type="evidence" value="ECO:0007669"/>
    <property type="project" value="UniProtKB-KW"/>
</dbReference>
<dbReference type="InterPro" id="IPR011763">
    <property type="entry name" value="COA_CT_C"/>
</dbReference>